<comment type="pathway">
    <text evidence="1 13">Amino-acid biosynthesis; L-threonine biosynthesis; L-threonine from L-aspartate: step 4/5.</text>
</comment>
<dbReference type="GO" id="GO:0005524">
    <property type="term" value="F:ATP binding"/>
    <property type="evidence" value="ECO:0007669"/>
    <property type="project" value="UniProtKB-UniRule"/>
</dbReference>
<sequence>MISLCVPATTGNVGPGFDSLGLAFSLYAHFGFEKLPAGKLEFEGCAEEYCNEENLAVQAFRATERALGVEPSGIGLKIATDVPVSRGLGSSATLLAAGAYAANALNGGNLAPVDLLNITTRIEGHPDNLAPALLGGLCASVVLESEVVCVRYPVHERLRFVALIPDFPLSTSLARRALPDAYSRKDAVFNLSRTGVLIRALESGDRGLIRVALDDRLHQPFRAKLIRGFDTVQTAALDLGAEAMIISGSGPTLLAVTDQARAEAFAREIERRLRPLGDGWRAIEMSVDKTGTHIES</sequence>
<dbReference type="Gene3D" id="3.30.230.10">
    <property type="match status" value="1"/>
</dbReference>
<dbReference type="PRINTS" id="PR00958">
    <property type="entry name" value="HOMSERKINASE"/>
</dbReference>
<evidence type="ECO:0000256" key="4">
    <source>
        <dbReference type="ARBA" id="ARBA00017858"/>
    </source>
</evidence>
<dbReference type="NCBIfam" id="TIGR00191">
    <property type="entry name" value="thrB"/>
    <property type="match status" value="1"/>
</dbReference>
<comment type="caution">
    <text evidence="16">The sequence shown here is derived from an EMBL/GenBank/DDBJ whole genome shotgun (WGS) entry which is preliminary data.</text>
</comment>
<dbReference type="GO" id="GO:0004413">
    <property type="term" value="F:homoserine kinase activity"/>
    <property type="evidence" value="ECO:0007669"/>
    <property type="project" value="UniProtKB-UniRule"/>
</dbReference>
<evidence type="ECO:0000256" key="9">
    <source>
        <dbReference type="ARBA" id="ARBA00022777"/>
    </source>
</evidence>
<evidence type="ECO:0000256" key="11">
    <source>
        <dbReference type="ARBA" id="ARBA00049375"/>
    </source>
</evidence>
<evidence type="ECO:0000313" key="16">
    <source>
        <dbReference type="EMBL" id="HIU34496.1"/>
    </source>
</evidence>
<comment type="function">
    <text evidence="12 13">Catalyzes the ATP-dependent phosphorylation of L-homoserine to L-homoserine phosphate.</text>
</comment>
<evidence type="ECO:0000259" key="14">
    <source>
        <dbReference type="Pfam" id="PF00288"/>
    </source>
</evidence>
<feature type="domain" description="GHMP kinase C-terminal" evidence="15">
    <location>
        <begin position="197"/>
        <end position="272"/>
    </location>
</feature>
<reference evidence="16" key="2">
    <citation type="journal article" date="2021" name="PeerJ">
        <title>Extensive microbial diversity within the chicken gut microbiome revealed by metagenomics and culture.</title>
        <authorList>
            <person name="Gilroy R."/>
            <person name="Ravi A."/>
            <person name="Getino M."/>
            <person name="Pursley I."/>
            <person name="Horton D.L."/>
            <person name="Alikhan N.F."/>
            <person name="Baker D."/>
            <person name="Gharbi K."/>
            <person name="Hall N."/>
            <person name="Watson M."/>
            <person name="Adriaenssens E.M."/>
            <person name="Foster-Nyarko E."/>
            <person name="Jarju S."/>
            <person name="Secka A."/>
            <person name="Antonio M."/>
            <person name="Oren A."/>
            <person name="Chaudhuri R.R."/>
            <person name="La Ragione R."/>
            <person name="Hildebrand F."/>
            <person name="Pallen M.J."/>
        </authorList>
    </citation>
    <scope>NUCLEOTIDE SEQUENCE</scope>
    <source>
        <strain evidence="16">ChiHcec3-11533</strain>
    </source>
</reference>
<keyword evidence="8 13" id="KW-0547">Nucleotide-binding</keyword>
<evidence type="ECO:0000256" key="13">
    <source>
        <dbReference type="HAMAP-Rule" id="MF_00384"/>
    </source>
</evidence>
<dbReference type="InterPro" id="IPR000870">
    <property type="entry name" value="Homoserine_kinase"/>
</dbReference>
<evidence type="ECO:0000313" key="17">
    <source>
        <dbReference type="Proteomes" id="UP000824072"/>
    </source>
</evidence>
<evidence type="ECO:0000256" key="2">
    <source>
        <dbReference type="ARBA" id="ARBA00007370"/>
    </source>
</evidence>
<accession>A0A9D1LD68</accession>
<evidence type="ECO:0000259" key="15">
    <source>
        <dbReference type="Pfam" id="PF08544"/>
    </source>
</evidence>
<evidence type="ECO:0000256" key="7">
    <source>
        <dbReference type="ARBA" id="ARBA00022697"/>
    </source>
</evidence>
<comment type="similarity">
    <text evidence="2 13">Belongs to the GHMP kinase family. Homoserine kinase subfamily.</text>
</comment>
<dbReference type="SUPFAM" id="SSF54211">
    <property type="entry name" value="Ribosomal protein S5 domain 2-like"/>
    <property type="match status" value="1"/>
</dbReference>
<dbReference type="Gene3D" id="3.30.70.890">
    <property type="entry name" value="GHMP kinase, C-terminal domain"/>
    <property type="match status" value="1"/>
</dbReference>
<dbReference type="HAMAP" id="MF_00384">
    <property type="entry name" value="Homoser_kinase"/>
    <property type="match status" value="1"/>
</dbReference>
<evidence type="ECO:0000256" key="3">
    <source>
        <dbReference type="ARBA" id="ARBA00012078"/>
    </source>
</evidence>
<feature type="binding site" evidence="13">
    <location>
        <begin position="83"/>
        <end position="93"/>
    </location>
    <ligand>
        <name>ATP</name>
        <dbReference type="ChEBI" id="CHEBI:30616"/>
    </ligand>
</feature>
<dbReference type="SUPFAM" id="SSF55060">
    <property type="entry name" value="GHMP Kinase, C-terminal domain"/>
    <property type="match status" value="1"/>
</dbReference>
<dbReference type="EC" id="2.7.1.39" evidence="3 13"/>
<dbReference type="InterPro" id="IPR013750">
    <property type="entry name" value="GHMP_kinase_C_dom"/>
</dbReference>
<evidence type="ECO:0000256" key="5">
    <source>
        <dbReference type="ARBA" id="ARBA00022605"/>
    </source>
</evidence>
<keyword evidence="13" id="KW-0963">Cytoplasm</keyword>
<dbReference type="InterPro" id="IPR014721">
    <property type="entry name" value="Ribsml_uS5_D2-typ_fold_subgr"/>
</dbReference>
<dbReference type="PIRSF" id="PIRSF000676">
    <property type="entry name" value="Homoser_kin"/>
    <property type="match status" value="1"/>
</dbReference>
<proteinExistence type="inferred from homology"/>
<comment type="catalytic activity">
    <reaction evidence="11 13">
        <text>L-homoserine + ATP = O-phospho-L-homoserine + ADP + H(+)</text>
        <dbReference type="Rhea" id="RHEA:13985"/>
        <dbReference type="ChEBI" id="CHEBI:15378"/>
        <dbReference type="ChEBI" id="CHEBI:30616"/>
        <dbReference type="ChEBI" id="CHEBI:57476"/>
        <dbReference type="ChEBI" id="CHEBI:57590"/>
        <dbReference type="ChEBI" id="CHEBI:456216"/>
        <dbReference type="EC" id="2.7.1.39"/>
    </reaction>
</comment>
<dbReference type="InterPro" id="IPR006203">
    <property type="entry name" value="GHMP_knse_ATP-bd_CS"/>
</dbReference>
<name>A0A9D1LD68_9FIRM</name>
<evidence type="ECO:0000256" key="6">
    <source>
        <dbReference type="ARBA" id="ARBA00022679"/>
    </source>
</evidence>
<reference evidence="16" key="1">
    <citation type="submission" date="2020-10" db="EMBL/GenBank/DDBJ databases">
        <authorList>
            <person name="Gilroy R."/>
        </authorList>
    </citation>
    <scope>NUCLEOTIDE SEQUENCE</scope>
    <source>
        <strain evidence="16">ChiHcec3-11533</strain>
    </source>
</reference>
<keyword evidence="9 13" id="KW-0418">Kinase</keyword>
<dbReference type="GO" id="GO:0005737">
    <property type="term" value="C:cytoplasm"/>
    <property type="evidence" value="ECO:0007669"/>
    <property type="project" value="UniProtKB-SubCell"/>
</dbReference>
<dbReference type="InterPro" id="IPR020568">
    <property type="entry name" value="Ribosomal_Su5_D2-typ_SF"/>
</dbReference>
<keyword evidence="7 13" id="KW-0791">Threonine biosynthesis</keyword>
<dbReference type="InterPro" id="IPR006204">
    <property type="entry name" value="GHMP_kinase_N_dom"/>
</dbReference>
<dbReference type="Pfam" id="PF08544">
    <property type="entry name" value="GHMP_kinases_C"/>
    <property type="match status" value="1"/>
</dbReference>
<comment type="subcellular location">
    <subcellularLocation>
        <location evidence="13">Cytoplasm</location>
    </subcellularLocation>
</comment>
<keyword evidence="6 13" id="KW-0808">Transferase</keyword>
<dbReference type="PROSITE" id="PS00627">
    <property type="entry name" value="GHMP_KINASES_ATP"/>
    <property type="match status" value="1"/>
</dbReference>
<organism evidence="16 17">
    <name type="scientific">Candidatus Pullichristensenella excrementigallinarum</name>
    <dbReference type="NCBI Taxonomy" id="2840907"/>
    <lineage>
        <taxon>Bacteria</taxon>
        <taxon>Bacillati</taxon>
        <taxon>Bacillota</taxon>
        <taxon>Clostridia</taxon>
        <taxon>Candidatus Pullichristensenella</taxon>
    </lineage>
</organism>
<evidence type="ECO:0000256" key="10">
    <source>
        <dbReference type="ARBA" id="ARBA00022840"/>
    </source>
</evidence>
<dbReference type="AlphaFoldDB" id="A0A9D1LD68"/>
<dbReference type="PANTHER" id="PTHR20861:SF1">
    <property type="entry name" value="HOMOSERINE KINASE"/>
    <property type="match status" value="1"/>
</dbReference>
<gene>
    <name evidence="13" type="primary">thrB</name>
    <name evidence="16" type="ORF">IAB02_08035</name>
</gene>
<keyword evidence="5 13" id="KW-0028">Amino-acid biosynthesis</keyword>
<dbReference type="PANTHER" id="PTHR20861">
    <property type="entry name" value="HOMOSERINE/4-DIPHOSPHOCYTIDYL-2-C-METHYL-D-ERYTHRITOL KINASE"/>
    <property type="match status" value="1"/>
</dbReference>
<evidence type="ECO:0000256" key="1">
    <source>
        <dbReference type="ARBA" id="ARBA00005015"/>
    </source>
</evidence>
<dbReference type="GO" id="GO:0009088">
    <property type="term" value="P:threonine biosynthetic process"/>
    <property type="evidence" value="ECO:0007669"/>
    <property type="project" value="UniProtKB-UniRule"/>
</dbReference>
<keyword evidence="10 13" id="KW-0067">ATP-binding</keyword>
<evidence type="ECO:0000256" key="12">
    <source>
        <dbReference type="ARBA" id="ARBA00049954"/>
    </source>
</evidence>
<dbReference type="Pfam" id="PF00288">
    <property type="entry name" value="GHMP_kinases_N"/>
    <property type="match status" value="1"/>
</dbReference>
<evidence type="ECO:0000256" key="8">
    <source>
        <dbReference type="ARBA" id="ARBA00022741"/>
    </source>
</evidence>
<dbReference type="InterPro" id="IPR036554">
    <property type="entry name" value="GHMP_kinase_C_sf"/>
</dbReference>
<dbReference type="Proteomes" id="UP000824072">
    <property type="component" value="Unassembled WGS sequence"/>
</dbReference>
<protein>
    <recommendedName>
        <fullName evidence="4 13">Homoserine kinase</fullName>
        <shortName evidence="13">HK</shortName>
        <shortName evidence="13">HSK</shortName>
        <ecNumber evidence="3 13">2.7.1.39</ecNumber>
    </recommendedName>
</protein>
<dbReference type="EMBL" id="DVMU01000182">
    <property type="protein sequence ID" value="HIU34496.1"/>
    <property type="molecule type" value="Genomic_DNA"/>
</dbReference>
<feature type="domain" description="GHMP kinase N-terminal" evidence="14">
    <location>
        <begin position="54"/>
        <end position="136"/>
    </location>
</feature>